<organism evidence="14 15">
    <name type="scientific">Domibacillus enclensis</name>
    <dbReference type="NCBI Taxonomy" id="1017273"/>
    <lineage>
        <taxon>Bacteria</taxon>
        <taxon>Bacillati</taxon>
        <taxon>Bacillota</taxon>
        <taxon>Bacilli</taxon>
        <taxon>Bacillales</taxon>
        <taxon>Bacillaceae</taxon>
        <taxon>Domibacillus</taxon>
    </lineage>
</organism>
<name>A0A1N7ASY2_9BACI</name>
<evidence type="ECO:0000313" key="15">
    <source>
        <dbReference type="Proteomes" id="UP000186385"/>
    </source>
</evidence>
<keyword evidence="7 11" id="KW-0812">Transmembrane</keyword>
<reference evidence="14 15" key="1">
    <citation type="submission" date="2017-01" db="EMBL/GenBank/DDBJ databases">
        <authorList>
            <person name="Mah S.A."/>
            <person name="Swanson W.J."/>
            <person name="Moy G.W."/>
            <person name="Vacquier V.D."/>
        </authorList>
    </citation>
    <scope>NUCLEOTIDE SEQUENCE [LARGE SCALE GENOMIC DNA]</scope>
    <source>
        <strain evidence="14 15">NIO-1016</strain>
    </source>
</reference>
<evidence type="ECO:0000313" key="16">
    <source>
        <dbReference type="Proteomes" id="UP000215545"/>
    </source>
</evidence>
<dbReference type="RefSeq" id="WP_045850667.1">
    <property type="nucleotide sequence ID" value="NZ_FTLX01000008.1"/>
</dbReference>
<evidence type="ECO:0000256" key="2">
    <source>
        <dbReference type="ARBA" id="ARBA00008697"/>
    </source>
</evidence>
<dbReference type="EMBL" id="MWSK01000008">
    <property type="protein sequence ID" value="OXS75069.1"/>
    <property type="molecule type" value="Genomic_DNA"/>
</dbReference>
<feature type="domain" description="ABC3 transporter permease C-terminal" evidence="12">
    <location>
        <begin position="215"/>
        <end position="326"/>
    </location>
</feature>
<evidence type="ECO:0000256" key="1">
    <source>
        <dbReference type="ARBA" id="ARBA00004651"/>
    </source>
</evidence>
<keyword evidence="16" id="KW-1185">Reference proteome</keyword>
<evidence type="ECO:0000256" key="3">
    <source>
        <dbReference type="ARBA" id="ARBA00011131"/>
    </source>
</evidence>
<comment type="similarity">
    <text evidence="2">Belongs to the ABC-4 integral membrane protein family. HrtB subfamily.</text>
</comment>
<dbReference type="OrthoDB" id="384327at2"/>
<evidence type="ECO:0000256" key="4">
    <source>
        <dbReference type="ARBA" id="ARBA00016962"/>
    </source>
</evidence>
<protein>
    <recommendedName>
        <fullName evidence="4">Putative hemin transport system permease protein HrtB</fullName>
    </recommendedName>
</protein>
<comment type="subcellular location">
    <subcellularLocation>
        <location evidence="1">Cell membrane</location>
        <topology evidence="1">Multi-pass membrane protein</topology>
    </subcellularLocation>
</comment>
<dbReference type="InterPro" id="IPR003838">
    <property type="entry name" value="ABC3_permease_C"/>
</dbReference>
<dbReference type="GO" id="GO:0005886">
    <property type="term" value="C:plasma membrane"/>
    <property type="evidence" value="ECO:0007669"/>
    <property type="project" value="UniProtKB-SubCell"/>
</dbReference>
<gene>
    <name evidence="13" type="ORF">B1B05_15145</name>
    <name evidence="14" type="ORF">SAMN05443094_10818</name>
</gene>
<reference evidence="13" key="3">
    <citation type="submission" date="2017-03" db="EMBL/GenBank/DDBJ databases">
        <authorList>
            <person name="Dastager S.G."/>
            <person name="Neurgaonkar P.S."/>
            <person name="Dharne M.S."/>
        </authorList>
    </citation>
    <scope>NUCLEOTIDE SEQUENCE</scope>
    <source>
        <strain evidence="13">DSM 25145</strain>
    </source>
</reference>
<dbReference type="AlphaFoldDB" id="A0A1N7ASY2"/>
<evidence type="ECO:0000256" key="5">
    <source>
        <dbReference type="ARBA" id="ARBA00022448"/>
    </source>
</evidence>
<evidence type="ECO:0000256" key="10">
    <source>
        <dbReference type="ARBA" id="ARBA00024973"/>
    </source>
</evidence>
<keyword evidence="5" id="KW-0813">Transport</keyword>
<keyword evidence="9 11" id="KW-0472">Membrane</keyword>
<reference evidence="16" key="2">
    <citation type="submission" date="2017-03" db="EMBL/GenBank/DDBJ databases">
        <title>Bacillus sp. V-88(T) DSM27956, whole genome shotgun sequencing project.</title>
        <authorList>
            <person name="Dastager S.G."/>
            <person name="Neurgaonkar P.S."/>
            <person name="Dharne M.S."/>
        </authorList>
    </citation>
    <scope>NUCLEOTIDE SEQUENCE [LARGE SCALE GENOMIC DNA]</scope>
    <source>
        <strain evidence="16">DSM 25145</strain>
    </source>
</reference>
<evidence type="ECO:0000256" key="11">
    <source>
        <dbReference type="SAM" id="Phobius"/>
    </source>
</evidence>
<feature type="transmembrane region" description="Helical" evidence="11">
    <location>
        <begin position="211"/>
        <end position="235"/>
    </location>
</feature>
<keyword evidence="8 11" id="KW-1133">Transmembrane helix</keyword>
<dbReference type="InterPro" id="IPR051125">
    <property type="entry name" value="ABC-4/HrtB_transporter"/>
</dbReference>
<dbReference type="STRING" id="1017273.SAMN05443094_10818"/>
<comment type="function">
    <text evidence="10">Part of the ABC transporter complex hrt involved in hemin import. Responsible for the translocation of the substrate across the membrane.</text>
</comment>
<proteinExistence type="inferred from homology"/>
<keyword evidence="6" id="KW-1003">Cell membrane</keyword>
<dbReference type="Proteomes" id="UP000215545">
    <property type="component" value="Unassembled WGS sequence"/>
</dbReference>
<evidence type="ECO:0000256" key="7">
    <source>
        <dbReference type="ARBA" id="ARBA00022692"/>
    </source>
</evidence>
<evidence type="ECO:0000256" key="6">
    <source>
        <dbReference type="ARBA" id="ARBA00022475"/>
    </source>
</evidence>
<dbReference type="EMBL" id="FTLX01000008">
    <property type="protein sequence ID" value="SIR42141.1"/>
    <property type="molecule type" value="Genomic_DNA"/>
</dbReference>
<sequence length="335" mass="36607">MNLGWKEMKRNKGRFLIVGSIVFLISFMTLMISGLANGLSKDNAGLIQAMPDGQFYLNEDAKENYLLSTIDEGSEKGTAFSIQMGSLFDPNGKQQGVAFLTASPSAVFPAVQKGDVLLDRSLAKEGIQIGDSLTNNGLSGTLRVAGFVDDSKFSHAPVAFIHSADYEDMFQTNDRQILFSMNSAAEQLDGLQTFSKNEFLQTIESYKAEQLSLTMIISFLVIISGLLFGIFFYMMNMQKIGLYGILKAMGVSSRTLLRMIWTQMAVVTGTALLLSILASQLFNQLVPQEVPFHLSAANTLWLSGVFFIIGFLGASLSGVQIKKAEPLKAIQQGEN</sequence>
<feature type="transmembrane region" description="Helical" evidence="11">
    <location>
        <begin position="299"/>
        <end position="319"/>
    </location>
</feature>
<evidence type="ECO:0000259" key="12">
    <source>
        <dbReference type="Pfam" id="PF02687"/>
    </source>
</evidence>
<dbReference type="PANTHER" id="PTHR43738">
    <property type="entry name" value="ABC TRANSPORTER, MEMBRANE PROTEIN"/>
    <property type="match status" value="1"/>
</dbReference>
<evidence type="ECO:0000256" key="9">
    <source>
        <dbReference type="ARBA" id="ARBA00023136"/>
    </source>
</evidence>
<feature type="transmembrane region" description="Helical" evidence="11">
    <location>
        <begin position="256"/>
        <end position="279"/>
    </location>
</feature>
<comment type="subunit">
    <text evidence="3">The complex is composed of two ATP-binding proteins (HrtA), two transmembrane proteins (HrtB) and a solute-binding protein.</text>
</comment>
<evidence type="ECO:0000313" key="14">
    <source>
        <dbReference type="EMBL" id="SIR42141.1"/>
    </source>
</evidence>
<evidence type="ECO:0000313" key="13">
    <source>
        <dbReference type="EMBL" id="OXS75069.1"/>
    </source>
</evidence>
<dbReference type="PANTHER" id="PTHR43738:SF1">
    <property type="entry name" value="HEMIN TRANSPORT SYSTEM PERMEASE PROTEIN HRTB-RELATED"/>
    <property type="match status" value="1"/>
</dbReference>
<dbReference type="Pfam" id="PF02687">
    <property type="entry name" value="FtsX"/>
    <property type="match status" value="1"/>
</dbReference>
<accession>A0A1N7ASY2</accession>
<evidence type="ECO:0000256" key="8">
    <source>
        <dbReference type="ARBA" id="ARBA00022989"/>
    </source>
</evidence>
<dbReference type="Proteomes" id="UP000186385">
    <property type="component" value="Unassembled WGS sequence"/>
</dbReference>